<proteinExistence type="predicted"/>
<dbReference type="SUPFAM" id="SSF63825">
    <property type="entry name" value="YWTD domain"/>
    <property type="match status" value="1"/>
</dbReference>
<dbReference type="RefSeq" id="WP_252665033.1">
    <property type="nucleotide sequence ID" value="NZ_CP098611.1"/>
</dbReference>
<keyword evidence="3" id="KW-1185">Reference proteome</keyword>
<dbReference type="InterPro" id="IPR002931">
    <property type="entry name" value="Transglutaminase-like"/>
</dbReference>
<dbReference type="Proteomes" id="UP001056708">
    <property type="component" value="Chromosome"/>
</dbReference>
<dbReference type="SUPFAM" id="SSF54001">
    <property type="entry name" value="Cysteine proteinases"/>
    <property type="match status" value="1"/>
</dbReference>
<gene>
    <name evidence="2" type="ORF">NEA10_09130</name>
</gene>
<dbReference type="PANTHER" id="PTHR33490">
    <property type="entry name" value="BLR5614 PROTEIN-RELATED"/>
    <property type="match status" value="1"/>
</dbReference>
<protein>
    <submittedName>
        <fullName evidence="2">Transglutaminase</fullName>
    </submittedName>
</protein>
<dbReference type="InterPro" id="IPR038765">
    <property type="entry name" value="Papain-like_cys_pep_sf"/>
</dbReference>
<accession>A0ABY5AVP0</accession>
<dbReference type="EMBL" id="CP098611">
    <property type="protein sequence ID" value="USR92857.1"/>
    <property type="molecule type" value="Genomic_DNA"/>
</dbReference>
<evidence type="ECO:0000313" key="2">
    <source>
        <dbReference type="EMBL" id="USR92857.1"/>
    </source>
</evidence>
<evidence type="ECO:0000313" key="3">
    <source>
        <dbReference type="Proteomes" id="UP001056708"/>
    </source>
</evidence>
<dbReference type="Pfam" id="PF01841">
    <property type="entry name" value="Transglut_core"/>
    <property type="match status" value="1"/>
</dbReference>
<name>A0ABY5AVP0_9CYAN</name>
<dbReference type="PANTHER" id="PTHR33490:SF6">
    <property type="entry name" value="SLL1049 PROTEIN"/>
    <property type="match status" value="1"/>
</dbReference>
<dbReference type="SMART" id="SM00460">
    <property type="entry name" value="TGc"/>
    <property type="match status" value="1"/>
</dbReference>
<organism evidence="2 3">
    <name type="scientific">Phormidium yuhuli AB48</name>
    <dbReference type="NCBI Taxonomy" id="2940671"/>
    <lineage>
        <taxon>Bacteria</taxon>
        <taxon>Bacillati</taxon>
        <taxon>Cyanobacteriota</taxon>
        <taxon>Cyanophyceae</taxon>
        <taxon>Oscillatoriophycideae</taxon>
        <taxon>Oscillatoriales</taxon>
        <taxon>Oscillatoriaceae</taxon>
        <taxon>Phormidium</taxon>
        <taxon>Phormidium yuhuli</taxon>
    </lineage>
</organism>
<dbReference type="Gene3D" id="3.10.620.30">
    <property type="match status" value="1"/>
</dbReference>
<reference evidence="2" key="1">
    <citation type="submission" date="2022-06" db="EMBL/GenBank/DDBJ databases">
        <title>Genome sequence of Phormidium yuhuli AB48 isolated from an industrial photobioreactor environment.</title>
        <authorList>
            <person name="Qiu Y."/>
            <person name="Noonan A.J.C."/>
            <person name="Dofher K."/>
            <person name="Koch M."/>
            <person name="Kieft B."/>
            <person name="Lin X."/>
            <person name="Ziels R.M."/>
            <person name="Hallam S.J."/>
        </authorList>
    </citation>
    <scope>NUCLEOTIDE SEQUENCE</scope>
    <source>
        <strain evidence="2">AB48</strain>
    </source>
</reference>
<feature type="domain" description="Transglutaminase-like" evidence="1">
    <location>
        <begin position="420"/>
        <end position="490"/>
    </location>
</feature>
<sequence length="569" mass="64272">MTQPLERHTLRPHGVYALHGLTVLPANPDTGSTQPELIAVDAVRGYIIAVNPDTDDTRVLNPHNAADFIGVGGMTICENTLWFTRGDSIYFCNLDDFIAQRFITLPYALQGVAVQGGAIYVSCQKEALIYVFSRDSQKEITSFYAPGVGVENLAVRGEELWVTDTVEQTVYCMDRGTGSMHFSVLTPFSSPTALAFYPHPNQEEDLLYVAYAYEEPYIRDDPNAANPYQLTFRDRTFIHPLHVYHNAENHYTLSNGYRIEMTYTEELSPLDAVELKDFEWHIALPVDTPRQRVHGIEAIGLPFETRVIQEQPMAVFKFDHLKPFEARIFGWKAILDVRGIKYNLKPGDVSELPELPPDYPERYLVDNDNLAMDTDTVQRAARNAVGSETNLLRQVLSIRDYVYDRLEYGIKPHIDTPDVALKRGMGSCGEYVGILLALLRLNGIACRTVGRYKCPAQAELREVPMQPDFNHVWLEFFVPGYGWIPMESNPDGMGDRGPHPLRFFMGLAWYHLELVKGAKFESLMKDGKRLPKTEVSMGDLAINHVRFRILQELPPPGPTSPSDPTTNLS</sequence>
<evidence type="ECO:0000259" key="1">
    <source>
        <dbReference type="SMART" id="SM00460"/>
    </source>
</evidence>